<reference evidence="1 2" key="1">
    <citation type="submission" date="2019-03" db="EMBL/GenBank/DDBJ databases">
        <title>Genomic Encyclopedia of Type Strains, Phase IV (KMG-IV): sequencing the most valuable type-strain genomes for metagenomic binning, comparative biology and taxonomic classification.</title>
        <authorList>
            <person name="Goeker M."/>
        </authorList>
    </citation>
    <scope>NUCLEOTIDE SEQUENCE [LARGE SCALE GENOMIC DNA]</scope>
    <source>
        <strain evidence="1 2">DSM 103792</strain>
    </source>
</reference>
<evidence type="ECO:0000313" key="2">
    <source>
        <dbReference type="Proteomes" id="UP000295375"/>
    </source>
</evidence>
<dbReference type="AlphaFoldDB" id="A0A4R6ULB8"/>
<dbReference type="RefSeq" id="WP_133592282.1">
    <property type="nucleotide sequence ID" value="NZ_CP037953.1"/>
</dbReference>
<evidence type="ECO:0000313" key="1">
    <source>
        <dbReference type="EMBL" id="TDQ45925.1"/>
    </source>
</evidence>
<dbReference type="EMBL" id="SNYM01000016">
    <property type="protein sequence ID" value="TDQ45925.1"/>
    <property type="molecule type" value="Genomic_DNA"/>
</dbReference>
<keyword evidence="2" id="KW-1185">Reference proteome</keyword>
<comment type="caution">
    <text evidence="1">The sequence shown here is derived from an EMBL/GenBank/DDBJ whole genome shotgun (WGS) entry which is preliminary data.</text>
</comment>
<proteinExistence type="predicted"/>
<accession>A0A4R6ULB8</accession>
<sequence length="511" mass="59901">MSSSYQQLVELFHEWRAFEHPPSIAGAPDYTASQFEKRHSEFERLQKRLHAINTETMSRDEHIDWQIVQAEMNGYDFNHRVLKPWVRDPAFYQTLWMEQSDVPDHEGPCNHAIIEVWQYRFPLSKPDAEKLGKALRVFPPLLKQAEQNLTGNARDLWLAGIGNFHQQHQDLLWLKNKTSEHAQLTQTIDAAITANQHFIHWLEKQAPNKTGPSGVGKENYTWSQQHVHLLPFTWQQEVDLLQRELDRAWANLKLEERRNQHLPPLKAASTPEEYAAMADKAATQLMRFLAEKEVMPIKPNMEPALREHLLDFVPEAKRNFFDICRHYDPRGQYCHWYHWFDLAQMRDEPHPSPIRRGPLLYNIWDSKNEGIATGVEEMFMHMGLYDDSPRSREIVWIMLAQRAARGLGSLYAHANEMTMEEASQVHVKWTPRGWMKTEPHLLKFEQHLYLRQPGYGTSYVVGKYLIERLLAQKAEQMESEGKEFVMKEFFREFNGVGCVPVMLANSGRKEL</sequence>
<organism evidence="1 2">
    <name type="scientific">Permianibacter aggregans</name>
    <dbReference type="NCBI Taxonomy" id="1510150"/>
    <lineage>
        <taxon>Bacteria</taxon>
        <taxon>Pseudomonadati</taxon>
        <taxon>Pseudomonadota</taxon>
        <taxon>Gammaproteobacteria</taxon>
        <taxon>Pseudomonadales</taxon>
        <taxon>Pseudomonadaceae</taxon>
        <taxon>Permianibacter</taxon>
    </lineage>
</organism>
<name>A0A4R6ULB8_9GAMM</name>
<gene>
    <name evidence="1" type="ORF">EV696_11628</name>
</gene>
<dbReference type="OrthoDB" id="7277554at2"/>
<dbReference type="Proteomes" id="UP000295375">
    <property type="component" value="Unassembled WGS sequence"/>
</dbReference>
<protein>
    <submittedName>
        <fullName evidence="1">Uncharacterized protein DUF885</fullName>
    </submittedName>
</protein>